<dbReference type="Gene3D" id="3.40.50.1010">
    <property type="entry name" value="5'-nuclease"/>
    <property type="match status" value="1"/>
</dbReference>
<comment type="caution">
    <text evidence="2">The sequence shown here is derived from an EMBL/GenBank/DDBJ whole genome shotgun (WGS) entry which is preliminary data.</text>
</comment>
<dbReference type="InterPro" id="IPR024768">
    <property type="entry name" value="Marf1"/>
</dbReference>
<dbReference type="GO" id="GO:0005777">
    <property type="term" value="C:peroxisome"/>
    <property type="evidence" value="ECO:0007669"/>
    <property type="project" value="InterPro"/>
</dbReference>
<dbReference type="Pfam" id="PF01936">
    <property type="entry name" value="NYN"/>
    <property type="match status" value="1"/>
</dbReference>
<sequence>FTMKLSDDVAIFWDYENCPVPNNSSGYAVANSITSMARPFGRVRLFRAYLEITDQLSLRSELQSSGVSLVDCPHNGRKEVADKMILVDMLTYVIDNPTPCTIIVISGDRDFAYALSMLKIRHFQMVLVTLPNAHVSLTSQASLRYDW</sequence>
<dbReference type="CDD" id="cd10910">
    <property type="entry name" value="PIN_limkain_b1_N_like"/>
    <property type="match status" value="1"/>
</dbReference>
<dbReference type="GO" id="GO:0010468">
    <property type="term" value="P:regulation of gene expression"/>
    <property type="evidence" value="ECO:0007669"/>
    <property type="project" value="InterPro"/>
</dbReference>
<dbReference type="AlphaFoldDB" id="A0A9P6EP72"/>
<dbReference type="PANTHER" id="PTHR14379:SF3">
    <property type="entry name" value="MEIOSIS REGULATOR AND MRNA STABILITY FACTOR 1"/>
    <property type="match status" value="1"/>
</dbReference>
<gene>
    <name evidence="2" type="ORF">CPB83DRAFT_746344</name>
</gene>
<evidence type="ECO:0000313" key="2">
    <source>
        <dbReference type="EMBL" id="KAF9533393.1"/>
    </source>
</evidence>
<dbReference type="PANTHER" id="PTHR14379">
    <property type="entry name" value="LIMKAIN B LKAP"/>
    <property type="match status" value="1"/>
</dbReference>
<name>A0A9P6EP72_9AGAR</name>
<dbReference type="GO" id="GO:0004540">
    <property type="term" value="F:RNA nuclease activity"/>
    <property type="evidence" value="ECO:0007669"/>
    <property type="project" value="InterPro"/>
</dbReference>
<keyword evidence="3" id="KW-1185">Reference proteome</keyword>
<dbReference type="OrthoDB" id="549353at2759"/>
<accession>A0A9P6EP72</accession>
<dbReference type="EMBL" id="MU157828">
    <property type="protein sequence ID" value="KAF9533393.1"/>
    <property type="molecule type" value="Genomic_DNA"/>
</dbReference>
<feature type="non-terminal residue" evidence="2">
    <location>
        <position position="1"/>
    </location>
</feature>
<dbReference type="InterPro" id="IPR021139">
    <property type="entry name" value="NYN"/>
</dbReference>
<organism evidence="2 3">
    <name type="scientific">Crepidotus variabilis</name>
    <dbReference type="NCBI Taxonomy" id="179855"/>
    <lineage>
        <taxon>Eukaryota</taxon>
        <taxon>Fungi</taxon>
        <taxon>Dikarya</taxon>
        <taxon>Basidiomycota</taxon>
        <taxon>Agaricomycotina</taxon>
        <taxon>Agaricomycetes</taxon>
        <taxon>Agaricomycetidae</taxon>
        <taxon>Agaricales</taxon>
        <taxon>Agaricineae</taxon>
        <taxon>Crepidotaceae</taxon>
        <taxon>Crepidotus</taxon>
    </lineage>
</organism>
<feature type="non-terminal residue" evidence="2">
    <location>
        <position position="147"/>
    </location>
</feature>
<evidence type="ECO:0000259" key="1">
    <source>
        <dbReference type="Pfam" id="PF01936"/>
    </source>
</evidence>
<protein>
    <submittedName>
        <fullName evidence="2">Limkain-b1-type NYN domain-containing protein</fullName>
    </submittedName>
</protein>
<reference evidence="2" key="1">
    <citation type="submission" date="2020-11" db="EMBL/GenBank/DDBJ databases">
        <authorList>
            <consortium name="DOE Joint Genome Institute"/>
            <person name="Ahrendt S."/>
            <person name="Riley R."/>
            <person name="Andreopoulos W."/>
            <person name="Labutti K."/>
            <person name="Pangilinan J."/>
            <person name="Ruiz-Duenas F.J."/>
            <person name="Barrasa J.M."/>
            <person name="Sanchez-Garcia M."/>
            <person name="Camarero S."/>
            <person name="Miyauchi S."/>
            <person name="Serrano A."/>
            <person name="Linde D."/>
            <person name="Babiker R."/>
            <person name="Drula E."/>
            <person name="Ayuso-Fernandez I."/>
            <person name="Pacheco R."/>
            <person name="Padilla G."/>
            <person name="Ferreira P."/>
            <person name="Barriuso J."/>
            <person name="Kellner H."/>
            <person name="Castanera R."/>
            <person name="Alfaro M."/>
            <person name="Ramirez L."/>
            <person name="Pisabarro A.G."/>
            <person name="Kuo A."/>
            <person name="Tritt A."/>
            <person name="Lipzen A."/>
            <person name="He G."/>
            <person name="Yan M."/>
            <person name="Ng V."/>
            <person name="Cullen D."/>
            <person name="Martin F."/>
            <person name="Rosso M.-N."/>
            <person name="Henrissat B."/>
            <person name="Hibbett D."/>
            <person name="Martinez A.T."/>
            <person name="Grigoriev I.V."/>
        </authorList>
    </citation>
    <scope>NUCLEOTIDE SEQUENCE</scope>
    <source>
        <strain evidence="2">CBS 506.95</strain>
    </source>
</reference>
<dbReference type="GO" id="GO:1905762">
    <property type="term" value="F:CCR4-NOT complex binding"/>
    <property type="evidence" value="ECO:0007669"/>
    <property type="project" value="TreeGrafter"/>
</dbReference>
<evidence type="ECO:0000313" key="3">
    <source>
        <dbReference type="Proteomes" id="UP000807306"/>
    </source>
</evidence>
<dbReference type="Proteomes" id="UP000807306">
    <property type="component" value="Unassembled WGS sequence"/>
</dbReference>
<proteinExistence type="predicted"/>
<feature type="domain" description="NYN" evidence="1">
    <location>
        <begin position="9"/>
        <end position="140"/>
    </location>
</feature>